<keyword evidence="2" id="KW-1185">Reference proteome</keyword>
<organism evidence="1 2">
    <name type="scientific">Bartonella japonica</name>
    <dbReference type="NCBI Taxonomy" id="357761"/>
    <lineage>
        <taxon>Bacteria</taxon>
        <taxon>Pseudomonadati</taxon>
        <taxon>Pseudomonadota</taxon>
        <taxon>Alphaproteobacteria</taxon>
        <taxon>Hyphomicrobiales</taxon>
        <taxon>Bartonellaceae</taxon>
        <taxon>Bartonella</taxon>
    </lineage>
</organism>
<evidence type="ECO:0000313" key="1">
    <source>
        <dbReference type="EMBL" id="MET3560012.1"/>
    </source>
</evidence>
<proteinExistence type="predicted"/>
<protein>
    <submittedName>
        <fullName evidence="1">Uncharacterized protein</fullName>
    </submittedName>
</protein>
<dbReference type="EMBL" id="JBEPLT010000005">
    <property type="protein sequence ID" value="MET3560012.1"/>
    <property type="molecule type" value="Genomic_DNA"/>
</dbReference>
<name>A0ABV2FN84_9HYPH</name>
<reference evidence="1 2" key="1">
    <citation type="submission" date="2024-06" db="EMBL/GenBank/DDBJ databases">
        <title>Genomic Encyclopedia of Type Strains, Phase IV (KMG-IV): sequencing the most valuable type-strain genomes for metagenomic binning, comparative biology and taxonomic classification.</title>
        <authorList>
            <person name="Goeker M."/>
        </authorList>
    </citation>
    <scope>NUCLEOTIDE SEQUENCE [LARGE SCALE GENOMIC DNA]</scope>
    <source>
        <strain evidence="1 2">DSM 23650</strain>
    </source>
</reference>
<gene>
    <name evidence="1" type="ORF">ABID39_000699</name>
</gene>
<accession>A0ABV2FN84</accession>
<comment type="caution">
    <text evidence="1">The sequence shown here is derived from an EMBL/GenBank/DDBJ whole genome shotgun (WGS) entry which is preliminary data.</text>
</comment>
<evidence type="ECO:0000313" key="2">
    <source>
        <dbReference type="Proteomes" id="UP001549112"/>
    </source>
</evidence>
<dbReference type="Proteomes" id="UP001549112">
    <property type="component" value="Unassembled WGS sequence"/>
</dbReference>
<sequence length="40" mass="4627">MSVIVSGILAKQFIYCAGLLWYYEEDFSQMSDNGGKYREN</sequence>